<sequence>MFARNLTETLLHVLDRPELRLLATECRITLDPAVAHPFHVRAGRQIVLGSPCLGERRVVAFHLRHALELAVLSEEASTSESLSRLKISFSAARTAARFWMLDAPADLPAPEAWVRTLASAQPPSRDILPQLFDALSPLVSLPGQSAVSDVALWDDLSAWLIQSWPLIGPVEALMAEGGDARLNIDPRTGLNHYGCSHRPRPWAITFASSTASSLSERGFTGGEMARVQLAKAVLANKAPQALQTLALDVRSFLAEWYGLPGQDRIVLASSGTDVALAVLALSTLPGQPVTTILTAPEETGSGVPLASHGQHFAQETALGLSVCKGRLVDGFPEDTACVALPLRDAQGHLRPEAEVTASCQSEVRQQLAQGRRVLLHVLDLSKTGLLAPDLKALEVLCDQYPGQLDVVVDACQARLMPERVQAYLSRGWAVMVTGSKFFTGPPFCGALLLPESWKARLDQGALPAGLAAYANQCEWPASLACRGLASGFNHGLLLRWRAAQAEMAALSAIPSASVARRLQSFLAAVTQGIAANPDLEFLPQPAPLREALPHDWDRQQTILSFLVRAPESTRGVVPLDLARCRKLYQWLNADLSAYVPQEQAALAALLCHIGQPVPIPHAQAADGLVGALRLSTGARLVSGEPSHEGLDPAARMAREIQDAHRVLQKISLILTYWDRIAQADPLPSYAPRWEPDEAGDESNWPESSSRDTVTDLQKADALRRAISTLALGGS</sequence>
<evidence type="ECO:0008006" key="4">
    <source>
        <dbReference type="Google" id="ProtNLM"/>
    </source>
</evidence>
<feature type="region of interest" description="Disordered" evidence="1">
    <location>
        <begin position="684"/>
        <end position="712"/>
    </location>
</feature>
<accession>A0A6V8IBP6</accession>
<dbReference type="Gene3D" id="3.40.640.10">
    <property type="entry name" value="Type I PLP-dependent aspartate aminotransferase-like (Major domain)"/>
    <property type="match status" value="1"/>
</dbReference>
<dbReference type="InterPro" id="IPR015424">
    <property type="entry name" value="PyrdxlP-dep_Trfase"/>
</dbReference>
<dbReference type="Proteomes" id="UP000548726">
    <property type="component" value="Unassembled WGS sequence"/>
</dbReference>
<evidence type="ECO:0000313" key="2">
    <source>
        <dbReference type="EMBL" id="GFE94644.1"/>
    </source>
</evidence>
<evidence type="ECO:0000313" key="3">
    <source>
        <dbReference type="Proteomes" id="UP000548726"/>
    </source>
</evidence>
<reference evidence="2 3" key="1">
    <citation type="journal article" date="2020" name="Cell Rep.">
        <title>Local necrotic cells trigger systemic immune activation via gut microbiome dysbiosis in Drosophila.</title>
        <authorList>
            <person name="Kosakamoto H."/>
            <person name="Yamauchi T."/>
            <person name="Akuzawa-Tokita Y."/>
            <person name="Nishimura K."/>
            <person name="Soga T."/>
            <person name="Murakami T."/>
            <person name="Mori H."/>
            <person name="Yamamoto K."/>
            <person name="Miyazaki R."/>
            <person name="Koto A."/>
            <person name="Miura M."/>
            <person name="Obata F."/>
        </authorList>
    </citation>
    <scope>NUCLEOTIDE SEQUENCE [LARGE SCALE GENOMIC DNA]</scope>
    <source>
        <strain evidence="2 3">Ai</strain>
    </source>
</reference>
<comment type="caution">
    <text evidence="2">The sequence shown here is derived from an EMBL/GenBank/DDBJ whole genome shotgun (WGS) entry which is preliminary data.</text>
</comment>
<dbReference type="RefSeq" id="WP_237389001.1">
    <property type="nucleotide sequence ID" value="NZ_BLJP01000016.1"/>
</dbReference>
<dbReference type="AlphaFoldDB" id="A0A6V8IBP6"/>
<dbReference type="InterPro" id="IPR015421">
    <property type="entry name" value="PyrdxlP-dep_Trfase_major"/>
</dbReference>
<organism evidence="2 3">
    <name type="scientific">Acetobacter persici</name>
    <dbReference type="NCBI Taxonomy" id="1076596"/>
    <lineage>
        <taxon>Bacteria</taxon>
        <taxon>Pseudomonadati</taxon>
        <taxon>Pseudomonadota</taxon>
        <taxon>Alphaproteobacteria</taxon>
        <taxon>Acetobacterales</taxon>
        <taxon>Acetobacteraceae</taxon>
        <taxon>Acetobacter</taxon>
    </lineage>
</organism>
<evidence type="ECO:0000256" key="1">
    <source>
        <dbReference type="SAM" id="MobiDB-lite"/>
    </source>
</evidence>
<dbReference type="EMBL" id="BLJP01000016">
    <property type="protein sequence ID" value="GFE94644.1"/>
    <property type="molecule type" value="Genomic_DNA"/>
</dbReference>
<proteinExistence type="predicted"/>
<gene>
    <name evidence="2" type="ORF">DmAi_27030</name>
</gene>
<name>A0A6V8IBP6_9PROT</name>
<keyword evidence="3" id="KW-1185">Reference proteome</keyword>
<protein>
    <recommendedName>
        <fullName evidence="4">GMP reductase</fullName>
    </recommendedName>
</protein>
<dbReference type="SUPFAM" id="SSF53383">
    <property type="entry name" value="PLP-dependent transferases"/>
    <property type="match status" value="1"/>
</dbReference>